<protein>
    <recommendedName>
        <fullName evidence="4">DUF3575 domain-containing protein</fullName>
    </recommendedName>
</protein>
<evidence type="ECO:0000256" key="1">
    <source>
        <dbReference type="SAM" id="SignalP"/>
    </source>
</evidence>
<proteinExistence type="predicted"/>
<feature type="signal peptide" evidence="1">
    <location>
        <begin position="1"/>
        <end position="18"/>
    </location>
</feature>
<keyword evidence="1" id="KW-0732">Signal</keyword>
<gene>
    <name evidence="2" type="ORF">ACFO3O_16745</name>
</gene>
<evidence type="ECO:0008006" key="4">
    <source>
        <dbReference type="Google" id="ProtNLM"/>
    </source>
</evidence>
<name>A0ABV9HZH5_9FLAO</name>
<organism evidence="2 3">
    <name type="scientific">Dokdonia ponticola</name>
    <dbReference type="NCBI Taxonomy" id="2041041"/>
    <lineage>
        <taxon>Bacteria</taxon>
        <taxon>Pseudomonadati</taxon>
        <taxon>Bacteroidota</taxon>
        <taxon>Flavobacteriia</taxon>
        <taxon>Flavobacteriales</taxon>
        <taxon>Flavobacteriaceae</taxon>
        <taxon>Dokdonia</taxon>
    </lineage>
</organism>
<keyword evidence="3" id="KW-1185">Reference proteome</keyword>
<dbReference type="RefSeq" id="WP_379980906.1">
    <property type="nucleotide sequence ID" value="NZ_JBHSFV010000011.1"/>
</dbReference>
<reference evidence="3" key="1">
    <citation type="journal article" date="2019" name="Int. J. Syst. Evol. Microbiol.">
        <title>The Global Catalogue of Microorganisms (GCM) 10K type strain sequencing project: providing services to taxonomists for standard genome sequencing and annotation.</title>
        <authorList>
            <consortium name="The Broad Institute Genomics Platform"/>
            <consortium name="The Broad Institute Genome Sequencing Center for Infectious Disease"/>
            <person name="Wu L."/>
            <person name="Ma J."/>
        </authorList>
    </citation>
    <scope>NUCLEOTIDE SEQUENCE [LARGE SCALE GENOMIC DNA]</scope>
    <source>
        <strain evidence="3">YJ-61-S</strain>
    </source>
</reference>
<evidence type="ECO:0000313" key="2">
    <source>
        <dbReference type="EMBL" id="MFC4635561.1"/>
    </source>
</evidence>
<accession>A0ABV9HZH5</accession>
<comment type="caution">
    <text evidence="2">The sequence shown here is derived from an EMBL/GenBank/DDBJ whole genome shotgun (WGS) entry which is preliminary data.</text>
</comment>
<dbReference type="Proteomes" id="UP001596043">
    <property type="component" value="Unassembled WGS sequence"/>
</dbReference>
<feature type="chain" id="PRO_5045141735" description="DUF3575 domain-containing protein" evidence="1">
    <location>
        <begin position="19"/>
        <end position="201"/>
    </location>
</feature>
<evidence type="ECO:0000313" key="3">
    <source>
        <dbReference type="Proteomes" id="UP001596043"/>
    </source>
</evidence>
<sequence length="201" mass="22393">MRKLTTMVCLVISVITFAQENPDDQPVNLNEINNKKHEIKIDAIEGLAVPALDISYEYVLSRYSGVGGAININLDGNNSDIDQNFALTGFYRQYFFNKKDYGARGFFAEGLLQYANGESNDTRILETPGPNGEVLFEAVNQDWNRFGIGFAIGQKWVSRNGFVLELSLGAGRYLGNTNDDESFNNDPEGFFRGGVSVGYRF</sequence>
<dbReference type="EMBL" id="JBHSFV010000011">
    <property type="protein sequence ID" value="MFC4635561.1"/>
    <property type="molecule type" value="Genomic_DNA"/>
</dbReference>